<accession>A0ABS3TKG7</accession>
<dbReference type="Proteomes" id="UP000669060">
    <property type="component" value="Unassembled WGS sequence"/>
</dbReference>
<gene>
    <name evidence="1" type="ORF">JFY56_02775</name>
</gene>
<evidence type="ECO:0000313" key="2">
    <source>
        <dbReference type="Proteomes" id="UP000669060"/>
    </source>
</evidence>
<sequence length="117" mass="12510">MRTERERFEAWLASAEGQAPGSADEHAWRAWNAGSKGICQQVSERDRALVNSRAELATALAKGDRLRAALGDLVGATDPAELQTMAASIRRLPIAASEQRILLAAIDVLVGEGKEAT</sequence>
<proteinExistence type="predicted"/>
<name>A0ABS3TKG7_9PSED</name>
<protein>
    <submittedName>
        <fullName evidence="1">Uncharacterized protein</fullName>
    </submittedName>
</protein>
<organism evidence="1 2">
    <name type="scientific">Pseudomonas schmalbachii</name>
    <dbReference type="NCBI Taxonomy" id="2816993"/>
    <lineage>
        <taxon>Bacteria</taxon>
        <taxon>Pseudomonadati</taxon>
        <taxon>Pseudomonadota</taxon>
        <taxon>Gammaproteobacteria</taxon>
        <taxon>Pseudomonadales</taxon>
        <taxon>Pseudomonadaceae</taxon>
        <taxon>Pseudomonas</taxon>
    </lineage>
</organism>
<keyword evidence="2" id="KW-1185">Reference proteome</keyword>
<dbReference type="EMBL" id="JAELYA010000001">
    <property type="protein sequence ID" value="MBO3274141.1"/>
    <property type="molecule type" value="Genomic_DNA"/>
</dbReference>
<reference evidence="1 2" key="1">
    <citation type="submission" date="2020-12" db="EMBL/GenBank/DDBJ databases">
        <title>Pseudomonas schmalbachii sp. nov. isolated from millipede gut.</title>
        <authorList>
            <person name="Shelomi M."/>
        </authorList>
    </citation>
    <scope>NUCLEOTIDE SEQUENCE [LARGE SCALE GENOMIC DNA]</scope>
    <source>
        <strain evidence="1 2">Milli4</strain>
    </source>
</reference>
<dbReference type="RefSeq" id="WP_208311940.1">
    <property type="nucleotide sequence ID" value="NZ_JAELYA010000001.1"/>
</dbReference>
<comment type="caution">
    <text evidence="1">The sequence shown here is derived from an EMBL/GenBank/DDBJ whole genome shotgun (WGS) entry which is preliminary data.</text>
</comment>
<evidence type="ECO:0000313" key="1">
    <source>
        <dbReference type="EMBL" id="MBO3274141.1"/>
    </source>
</evidence>